<organism evidence="3 4">
    <name type="scientific">Erythrobacter ramosus</name>
    <dbReference type="NCBI Taxonomy" id="35811"/>
    <lineage>
        <taxon>Bacteria</taxon>
        <taxon>Pseudomonadati</taxon>
        <taxon>Pseudomonadota</taxon>
        <taxon>Alphaproteobacteria</taxon>
        <taxon>Sphingomonadales</taxon>
        <taxon>Erythrobacteraceae</taxon>
        <taxon>Erythrobacter/Porphyrobacter group</taxon>
        <taxon>Erythrobacter</taxon>
    </lineage>
</organism>
<evidence type="ECO:0000256" key="1">
    <source>
        <dbReference type="SAM" id="Phobius"/>
    </source>
</evidence>
<sequence length="114" mass="12347">MTFDEFWLAYLGQHRKAGTRLCHYIGTSVGLVGGIGLAVWGAYLAAVVVAVSGYALALAGHFLIEGNKPYATKPLWGFYADLLMLKKSLTGELQAELQRLEPADAPVTQADVRH</sequence>
<feature type="transmembrane region" description="Helical" evidence="1">
    <location>
        <begin position="46"/>
        <end position="64"/>
    </location>
</feature>
<feature type="transmembrane region" description="Helical" evidence="1">
    <location>
        <begin position="21"/>
        <end position="40"/>
    </location>
</feature>
<dbReference type="Pfam" id="PF06127">
    <property type="entry name" value="Mpo1-like"/>
    <property type="match status" value="1"/>
</dbReference>
<name>A0A6I4UMN6_9SPHN</name>
<evidence type="ECO:0000313" key="5">
    <source>
        <dbReference type="Proteomes" id="UP000548685"/>
    </source>
</evidence>
<evidence type="ECO:0000313" key="3">
    <source>
        <dbReference type="EMBL" id="MXP39044.1"/>
    </source>
</evidence>
<keyword evidence="1" id="KW-1133">Transmembrane helix</keyword>
<evidence type="ECO:0000313" key="2">
    <source>
        <dbReference type="EMBL" id="MBB3775866.1"/>
    </source>
</evidence>
<dbReference type="EMBL" id="WTYB01000002">
    <property type="protein sequence ID" value="MXP39044.1"/>
    <property type="molecule type" value="Genomic_DNA"/>
</dbReference>
<dbReference type="Proteomes" id="UP000430021">
    <property type="component" value="Unassembled WGS sequence"/>
</dbReference>
<keyword evidence="1" id="KW-0472">Membrane</keyword>
<dbReference type="RefSeq" id="WP_160761124.1">
    <property type="nucleotide sequence ID" value="NZ_BAAADZ010000010.1"/>
</dbReference>
<dbReference type="Proteomes" id="UP000548685">
    <property type="component" value="Unassembled WGS sequence"/>
</dbReference>
<keyword evidence="1" id="KW-0812">Transmembrane</keyword>
<comment type="caution">
    <text evidence="3">The sequence shown here is derived from an EMBL/GenBank/DDBJ whole genome shotgun (WGS) entry which is preliminary data.</text>
</comment>
<proteinExistence type="predicted"/>
<reference evidence="3 4" key="1">
    <citation type="submission" date="2019-12" db="EMBL/GenBank/DDBJ databases">
        <title>Genomic-based taxomic classification of the family Erythrobacteraceae.</title>
        <authorList>
            <person name="Xu L."/>
        </authorList>
    </citation>
    <scope>NUCLEOTIDE SEQUENCE [LARGE SCALE GENOMIC DNA]</scope>
    <source>
        <strain evidence="3 4">JCM 10282</strain>
    </source>
</reference>
<dbReference type="PANTHER" id="PTHR34205:SF2">
    <property type="entry name" value="DUF962 DOMAIN-CONTAINING PROTEIN"/>
    <property type="match status" value="1"/>
</dbReference>
<keyword evidence="5" id="KW-1185">Reference proteome</keyword>
<evidence type="ECO:0000313" key="4">
    <source>
        <dbReference type="Proteomes" id="UP000430021"/>
    </source>
</evidence>
<reference evidence="2 5" key="2">
    <citation type="submission" date="2020-08" db="EMBL/GenBank/DDBJ databases">
        <title>Genomic Encyclopedia of Type Strains, Phase IV (KMG-IV): sequencing the most valuable type-strain genomes for metagenomic binning, comparative biology and taxonomic classification.</title>
        <authorList>
            <person name="Goeker M."/>
        </authorList>
    </citation>
    <scope>NUCLEOTIDE SEQUENCE [LARGE SCALE GENOMIC DNA]</scope>
    <source>
        <strain evidence="2 5">DSM 8510</strain>
    </source>
</reference>
<dbReference type="InterPro" id="IPR009305">
    <property type="entry name" value="Mpo1-like"/>
</dbReference>
<dbReference type="OrthoDB" id="7356072at2"/>
<accession>A0A6I4UMN6</accession>
<dbReference type="PANTHER" id="PTHR34205">
    <property type="entry name" value="TRANSMEMBRANE PROTEIN"/>
    <property type="match status" value="1"/>
</dbReference>
<protein>
    <submittedName>
        <fullName evidence="3">DUF962 domain-containing protein</fullName>
    </submittedName>
</protein>
<dbReference type="EMBL" id="JACICE010000002">
    <property type="protein sequence ID" value="MBB3775866.1"/>
    <property type="molecule type" value="Genomic_DNA"/>
</dbReference>
<dbReference type="AlphaFoldDB" id="A0A6I4UMN6"/>
<gene>
    <name evidence="2" type="ORF">FHS52_001835</name>
    <name evidence="3" type="ORF">GRI59_10540</name>
</gene>